<protein>
    <submittedName>
        <fullName evidence="2">Uncharacterized protein</fullName>
    </submittedName>
</protein>
<dbReference type="Proteomes" id="UP001303473">
    <property type="component" value="Unassembled WGS sequence"/>
</dbReference>
<reference evidence="3" key="1">
    <citation type="journal article" date="2023" name="Mol. Phylogenet. Evol.">
        <title>Genome-scale phylogeny and comparative genomics of the fungal order Sordariales.</title>
        <authorList>
            <person name="Hensen N."/>
            <person name="Bonometti L."/>
            <person name="Westerberg I."/>
            <person name="Brannstrom I.O."/>
            <person name="Guillou S."/>
            <person name="Cros-Aarteil S."/>
            <person name="Calhoun S."/>
            <person name="Haridas S."/>
            <person name="Kuo A."/>
            <person name="Mondo S."/>
            <person name="Pangilinan J."/>
            <person name="Riley R."/>
            <person name="LaButti K."/>
            <person name="Andreopoulos B."/>
            <person name="Lipzen A."/>
            <person name="Chen C."/>
            <person name="Yan M."/>
            <person name="Daum C."/>
            <person name="Ng V."/>
            <person name="Clum A."/>
            <person name="Steindorff A."/>
            <person name="Ohm R.A."/>
            <person name="Martin F."/>
            <person name="Silar P."/>
            <person name="Natvig D.O."/>
            <person name="Lalanne C."/>
            <person name="Gautier V."/>
            <person name="Ament-Velasquez S.L."/>
            <person name="Kruys A."/>
            <person name="Hutchinson M.I."/>
            <person name="Powell A.J."/>
            <person name="Barry K."/>
            <person name="Miller A.N."/>
            <person name="Grigoriev I.V."/>
            <person name="Debuchy R."/>
            <person name="Gladieux P."/>
            <person name="Hiltunen Thoren M."/>
            <person name="Johannesson H."/>
        </authorList>
    </citation>
    <scope>NUCLEOTIDE SEQUENCE [LARGE SCALE GENOMIC DNA]</scope>
    <source>
        <strain evidence="3">CBS 340.73</strain>
    </source>
</reference>
<organism evidence="2 3">
    <name type="scientific">Diplogelasinospora grovesii</name>
    <dbReference type="NCBI Taxonomy" id="303347"/>
    <lineage>
        <taxon>Eukaryota</taxon>
        <taxon>Fungi</taxon>
        <taxon>Dikarya</taxon>
        <taxon>Ascomycota</taxon>
        <taxon>Pezizomycotina</taxon>
        <taxon>Sordariomycetes</taxon>
        <taxon>Sordariomycetidae</taxon>
        <taxon>Sordariales</taxon>
        <taxon>Diplogelasinosporaceae</taxon>
        <taxon>Diplogelasinospora</taxon>
    </lineage>
</organism>
<evidence type="ECO:0000313" key="2">
    <source>
        <dbReference type="EMBL" id="KAK3944034.1"/>
    </source>
</evidence>
<accession>A0AAN6NE25</accession>
<proteinExistence type="predicted"/>
<gene>
    <name evidence="2" type="ORF">QBC46DRAFT_404942</name>
</gene>
<feature type="region of interest" description="Disordered" evidence="1">
    <location>
        <begin position="237"/>
        <end position="256"/>
    </location>
</feature>
<keyword evidence="3" id="KW-1185">Reference proteome</keyword>
<sequence>MIVDGAIGWDDRKGIHLAQPISMSSARSKAPAQDLTPVRKLGVFAACRWQRAVNSTTYARCRLYCCITRLLRQQRSHELGSKSGPIGGRCRPSSAILLPPATFSHAHPLSATLTGSRSTVECEQMPIDREYGHAHRSWALQGLEEGLVTQSHSHDTVSSRLACRWPPPGSISSLEGLRTLLDRSTSPTRNRPPSNDCKSDQVVEVALRDTCAGQRRAERSLTDASRRVKVGSGAVGSRRTYINPKKGTLSSTAGPPRRLEVALSNEKTSSPLLCYSPVWSTAGQASGMETAPNYCACFATASSGTGSIGMSDIGGSMPLIDQSNHLPSGLLLLCTWEWVPSGTGLVLLCNGTSQCIRTLPHGRETWEGGHPSQSRSSSVGFGRRHGQAIIFHATDPPSCRRAENGSFWASAFWRVEQPSSGLSESCAGPQGSKKGCRRLAGAMWVAENDRALRDIDSNTCRSRARSFPFEEAPQMEAAMAICCISRQGTAFSGPVLTLDAPTATRGTRYFGTLVGVSARYGTQLTTLPPDWKMTGFWGVVESQADEARRGKDQPSVTEP</sequence>
<dbReference type="EMBL" id="MU853762">
    <property type="protein sequence ID" value="KAK3944034.1"/>
    <property type="molecule type" value="Genomic_DNA"/>
</dbReference>
<dbReference type="AlphaFoldDB" id="A0AAN6NE25"/>
<comment type="caution">
    <text evidence="2">The sequence shown here is derived from an EMBL/GenBank/DDBJ whole genome shotgun (WGS) entry which is preliminary data.</text>
</comment>
<evidence type="ECO:0000256" key="1">
    <source>
        <dbReference type="SAM" id="MobiDB-lite"/>
    </source>
</evidence>
<evidence type="ECO:0000313" key="3">
    <source>
        <dbReference type="Proteomes" id="UP001303473"/>
    </source>
</evidence>
<name>A0AAN6NE25_9PEZI</name>